<dbReference type="AlphaFoldDB" id="A0A5C5B9S9"/>
<proteinExistence type="predicted"/>
<dbReference type="OrthoDB" id="101887at2"/>
<evidence type="ECO:0000313" key="3">
    <source>
        <dbReference type="Proteomes" id="UP000313849"/>
    </source>
</evidence>
<protein>
    <recommendedName>
        <fullName evidence="1">Aminoglycoside phosphotransferase domain-containing protein</fullName>
    </recommendedName>
</protein>
<feature type="domain" description="Aminoglycoside phosphotransferase" evidence="1">
    <location>
        <begin position="91"/>
        <end position="248"/>
    </location>
</feature>
<sequence>MPDARPFSAVVRSPEWLADAGAWATAALSDLGDARHEPAGPARLHRVRPWSAQVVLPTRGGDVWLKACADYARFEPGLQVVLARLAPDHVQEPLAVDAARGWLLTADHGPSVGEGDGEQGHLVREDWVEVVRLIAQLHVACADAREELLATGVPDRSPQTVPARLDALVAILSARPDEEPGHLSASRAEELLGLRPAVAQACEVAESIGLPLTWVHGDLHRWNVYAEAGSLRVFDLGDSQWSNPLTELEMPRHIVGDDPLVRMTLLDEVLAPWGRTWRDVTPEVATAVAVLHQVNRAEVWLGATAQADEDERRQWGASPEEELAALVPLLLRA</sequence>
<reference evidence="2 3" key="1">
    <citation type="submission" date="2019-06" db="EMBL/GenBank/DDBJ databases">
        <title>Draft genome sequence of Miniimonas arenae KCTC 19750T isolated from sea sand.</title>
        <authorList>
            <person name="Park S.-J."/>
        </authorList>
    </citation>
    <scope>NUCLEOTIDE SEQUENCE [LARGE SCALE GENOMIC DNA]</scope>
    <source>
        <strain evidence="2 3">KCTC 19750</strain>
    </source>
</reference>
<dbReference type="Pfam" id="PF01636">
    <property type="entry name" value="APH"/>
    <property type="match status" value="1"/>
</dbReference>
<evidence type="ECO:0000259" key="1">
    <source>
        <dbReference type="Pfam" id="PF01636"/>
    </source>
</evidence>
<dbReference type="InterPro" id="IPR011009">
    <property type="entry name" value="Kinase-like_dom_sf"/>
</dbReference>
<dbReference type="RefSeq" id="WP_139987125.1">
    <property type="nucleotide sequence ID" value="NZ_VENP01000035.1"/>
</dbReference>
<comment type="caution">
    <text evidence="2">The sequence shown here is derived from an EMBL/GenBank/DDBJ whole genome shotgun (WGS) entry which is preliminary data.</text>
</comment>
<dbReference type="InterPro" id="IPR002575">
    <property type="entry name" value="Aminoglycoside_PTrfase"/>
</dbReference>
<keyword evidence="3" id="KW-1185">Reference proteome</keyword>
<evidence type="ECO:0000313" key="2">
    <source>
        <dbReference type="EMBL" id="TNU73703.1"/>
    </source>
</evidence>
<organism evidence="2 3">
    <name type="scientific">Miniimonas arenae</name>
    <dbReference type="NCBI Taxonomy" id="676201"/>
    <lineage>
        <taxon>Bacteria</taxon>
        <taxon>Bacillati</taxon>
        <taxon>Actinomycetota</taxon>
        <taxon>Actinomycetes</taxon>
        <taxon>Micrococcales</taxon>
        <taxon>Beutenbergiaceae</taxon>
        <taxon>Miniimonas</taxon>
    </lineage>
</organism>
<accession>A0A5C5B9S9</accession>
<dbReference type="Proteomes" id="UP000313849">
    <property type="component" value="Unassembled WGS sequence"/>
</dbReference>
<name>A0A5C5B9S9_9MICO</name>
<dbReference type="Gene3D" id="3.90.1200.10">
    <property type="match status" value="1"/>
</dbReference>
<gene>
    <name evidence="2" type="ORF">FH969_09880</name>
</gene>
<dbReference type="EMBL" id="VENP01000035">
    <property type="protein sequence ID" value="TNU73703.1"/>
    <property type="molecule type" value="Genomic_DNA"/>
</dbReference>
<dbReference type="SUPFAM" id="SSF56112">
    <property type="entry name" value="Protein kinase-like (PK-like)"/>
    <property type="match status" value="1"/>
</dbReference>